<proteinExistence type="predicted"/>
<dbReference type="InterPro" id="IPR032710">
    <property type="entry name" value="NTF2-like_dom_sf"/>
</dbReference>
<dbReference type="Gene3D" id="3.10.450.50">
    <property type="match status" value="1"/>
</dbReference>
<dbReference type="AlphaFoldDB" id="A0A7X2ZWV8"/>
<dbReference type="SUPFAM" id="SSF54427">
    <property type="entry name" value="NTF2-like"/>
    <property type="match status" value="1"/>
</dbReference>
<gene>
    <name evidence="1" type="ORF">D9O36_18380</name>
</gene>
<evidence type="ECO:0000313" key="1">
    <source>
        <dbReference type="EMBL" id="MUH37824.1"/>
    </source>
</evidence>
<dbReference type="RefSeq" id="WP_168927044.1">
    <property type="nucleotide sequence ID" value="NZ_RCNR01000053.1"/>
</dbReference>
<evidence type="ECO:0000313" key="2">
    <source>
        <dbReference type="Proteomes" id="UP000540519"/>
    </source>
</evidence>
<protein>
    <submittedName>
        <fullName evidence="1">DUF1348 family protein</fullName>
    </submittedName>
</protein>
<keyword evidence="2" id="KW-1185">Reference proteome</keyword>
<comment type="caution">
    <text evidence="1">The sequence shown here is derived from an EMBL/GenBank/DDBJ whole genome shotgun (WGS) entry which is preliminary data.</text>
</comment>
<dbReference type="Proteomes" id="UP000540519">
    <property type="component" value="Unassembled WGS sequence"/>
</dbReference>
<reference evidence="1 2" key="1">
    <citation type="journal article" date="2019" name="Mar. Drugs">
        <title>Comparative Genomics and CAZyme Genome Repertoires of Marine Zobellia amurskyensis KMM 3526(T) and Zobellia laminariae KMM 3676(T).</title>
        <authorList>
            <person name="Chernysheva N."/>
            <person name="Bystritskaya E."/>
            <person name="Stenkova A."/>
            <person name="Golovkin I."/>
            <person name="Nedashkovskaya O."/>
            <person name="Isaeva M."/>
        </authorList>
    </citation>
    <scope>NUCLEOTIDE SEQUENCE [LARGE SCALE GENOMIC DNA]</scope>
    <source>
        <strain evidence="1 2">KMM 3526</strain>
    </source>
</reference>
<accession>A0A7X2ZWV8</accession>
<sequence length="149" mass="17718">MKQPTLILPPFTLETAKQKVQIIEDAWNSKNPIEISSAYSKDSKWYANEFTLLSGRKEIQEFLKSKWEKELDFEVTKRYWAHTDNSIAVQFDYDYRIENGQWYCSYGNEIFEFDEEGLVKNCLIRIYHSTIDDSERPLSQNLVEIMQNI</sequence>
<name>A0A7X2ZWV8_9FLAO</name>
<dbReference type="EMBL" id="RCNR01000053">
    <property type="protein sequence ID" value="MUH37824.1"/>
    <property type="molecule type" value="Genomic_DNA"/>
</dbReference>
<dbReference type="Pfam" id="PF07080">
    <property type="entry name" value="DUF1348"/>
    <property type="match status" value="1"/>
</dbReference>
<organism evidence="1 2">
    <name type="scientific">Zobellia amurskyensis</name>
    <dbReference type="NCBI Taxonomy" id="248905"/>
    <lineage>
        <taxon>Bacteria</taxon>
        <taxon>Pseudomonadati</taxon>
        <taxon>Bacteroidota</taxon>
        <taxon>Flavobacteriia</taxon>
        <taxon>Flavobacteriales</taxon>
        <taxon>Flavobacteriaceae</taxon>
        <taxon>Zobellia</taxon>
    </lineage>
</organism>
<dbReference type="PANTHER" id="PTHR31757">
    <property type="entry name" value="SLL0781 PROTEIN"/>
    <property type="match status" value="1"/>
</dbReference>
<dbReference type="InterPro" id="IPR009783">
    <property type="entry name" value="DUF1348"/>
</dbReference>
<dbReference type="PANTHER" id="PTHR31757:SF0">
    <property type="entry name" value="SLL0781 PROTEIN"/>
    <property type="match status" value="1"/>
</dbReference>